<keyword evidence="3" id="KW-1185">Reference proteome</keyword>
<evidence type="ECO:0000313" key="3">
    <source>
        <dbReference type="Proteomes" id="UP000316628"/>
    </source>
</evidence>
<dbReference type="Pfam" id="PF12697">
    <property type="entry name" value="Abhydrolase_6"/>
    <property type="match status" value="1"/>
</dbReference>
<dbReference type="Gene3D" id="3.40.50.1820">
    <property type="entry name" value="alpha/beta hydrolase"/>
    <property type="match status" value="1"/>
</dbReference>
<dbReference type="EMBL" id="VFPP01000001">
    <property type="protein sequence ID" value="TQM79195.1"/>
    <property type="molecule type" value="Genomic_DNA"/>
</dbReference>
<organism evidence="2 3">
    <name type="scientific">Saccharothrix saharensis</name>
    <dbReference type="NCBI Taxonomy" id="571190"/>
    <lineage>
        <taxon>Bacteria</taxon>
        <taxon>Bacillati</taxon>
        <taxon>Actinomycetota</taxon>
        <taxon>Actinomycetes</taxon>
        <taxon>Pseudonocardiales</taxon>
        <taxon>Pseudonocardiaceae</taxon>
        <taxon>Saccharothrix</taxon>
    </lineage>
</organism>
<evidence type="ECO:0000313" key="2">
    <source>
        <dbReference type="EMBL" id="TQM79195.1"/>
    </source>
</evidence>
<accession>A0A543J8L5</accession>
<comment type="caution">
    <text evidence="2">The sequence shown here is derived from an EMBL/GenBank/DDBJ whole genome shotgun (WGS) entry which is preliminary data.</text>
</comment>
<dbReference type="RefSeq" id="WP_141976324.1">
    <property type="nucleotide sequence ID" value="NZ_VFPP01000001.1"/>
</dbReference>
<dbReference type="Proteomes" id="UP000316628">
    <property type="component" value="Unassembled WGS sequence"/>
</dbReference>
<feature type="domain" description="AB hydrolase-1" evidence="1">
    <location>
        <begin position="5"/>
        <end position="273"/>
    </location>
</feature>
<protein>
    <submittedName>
        <fullName evidence="2">Pimeloyl-ACP methyl ester carboxylesterase</fullName>
    </submittedName>
</protein>
<dbReference type="PANTHER" id="PTHR37017:SF11">
    <property type="entry name" value="ESTERASE_LIPASE_THIOESTERASE DOMAIN-CONTAINING PROTEIN"/>
    <property type="match status" value="1"/>
</dbReference>
<dbReference type="PANTHER" id="PTHR37017">
    <property type="entry name" value="AB HYDROLASE-1 DOMAIN-CONTAINING PROTEIN-RELATED"/>
    <property type="match status" value="1"/>
</dbReference>
<name>A0A543J8L5_9PSEU</name>
<dbReference type="OrthoDB" id="3827413at2"/>
<dbReference type="InterPro" id="IPR052897">
    <property type="entry name" value="Sec-Metab_Biosynth_Hydrolase"/>
</dbReference>
<evidence type="ECO:0000259" key="1">
    <source>
        <dbReference type="Pfam" id="PF12697"/>
    </source>
</evidence>
<reference evidence="2 3" key="1">
    <citation type="submission" date="2019-06" db="EMBL/GenBank/DDBJ databases">
        <title>Sequencing the genomes of 1000 actinobacteria strains.</title>
        <authorList>
            <person name="Klenk H.-P."/>
        </authorList>
    </citation>
    <scope>NUCLEOTIDE SEQUENCE [LARGE SCALE GENOMIC DNA]</scope>
    <source>
        <strain evidence="2 3">DSM 45456</strain>
    </source>
</reference>
<dbReference type="InterPro" id="IPR029058">
    <property type="entry name" value="AB_hydrolase_fold"/>
</dbReference>
<dbReference type="SUPFAM" id="SSF53474">
    <property type="entry name" value="alpha/beta-Hydrolases"/>
    <property type="match status" value="1"/>
</dbReference>
<proteinExistence type="predicted"/>
<sequence>MNAIFVFVPGSNSNSFHFSPLLRELTLLGHRALAVDLPGHGFDATFSASYQAPQDPSGLAAAPAGLKGAAHADNVAHVIDVVRRAGEHGPVVLVGHSRGGMTVTGVANAVPELVHRVVYVSAWCCVDLTAGGYMQEPEWASSALNDLGAGLLAGDPAALGVLRMNWRTADPDLLAKLKTAMLADGTDAEFLAALNTLEPDESLDGGSDRVDPDAWATLPHTYVRLSGDRSVPVALQDRFIREADALLPDNPFDVRTLDTSHMGFLVRPQRAAAVLAELA</sequence>
<dbReference type="AlphaFoldDB" id="A0A543J8L5"/>
<dbReference type="InterPro" id="IPR000073">
    <property type="entry name" value="AB_hydrolase_1"/>
</dbReference>
<dbReference type="GO" id="GO:0003824">
    <property type="term" value="F:catalytic activity"/>
    <property type="evidence" value="ECO:0007669"/>
    <property type="project" value="UniProtKB-ARBA"/>
</dbReference>
<gene>
    <name evidence="2" type="ORF">FHX81_1491</name>
</gene>